<keyword evidence="1" id="KW-0732">Signal</keyword>
<dbReference type="InterPro" id="IPR038765">
    <property type="entry name" value="Papain-like_cys_pep_sf"/>
</dbReference>
<comment type="caution">
    <text evidence="2">The sequence shown here is derived from an EMBL/GenBank/DDBJ whole genome shotgun (WGS) entry which is preliminary data.</text>
</comment>
<accession>A0A5S3Z0S9</accession>
<name>A0A5S3Z0S9_9GAMM</name>
<feature type="chain" id="PRO_5024371609" evidence="1">
    <location>
        <begin position="27"/>
        <end position="227"/>
    </location>
</feature>
<dbReference type="Gene3D" id="3.10.620.30">
    <property type="match status" value="1"/>
</dbReference>
<sequence>MRDCKIVTGIKTAVRFAVAVALSCTAALTYGQLLQPQQLVEYVQNKGNISASRRAQHWLEMLVMQQHADAWRQLQSVNQFFNDVVAYQSDETLWHQSDYWATPAQLLIQGAGDCEDYAIAKFFTLVSLGIPDEQLRLMYVRHLTLDQPHMVVLYFDGQDDEPYVLDNFDNRIVKASEREDLKPIYSFNGQGLWLAKAQNLSGQATGSRVSAWEELIKQIEQESANKE</sequence>
<evidence type="ECO:0000313" key="3">
    <source>
        <dbReference type="Proteomes" id="UP000305874"/>
    </source>
</evidence>
<evidence type="ECO:0000256" key="1">
    <source>
        <dbReference type="SAM" id="SignalP"/>
    </source>
</evidence>
<dbReference type="Pfam" id="PF06035">
    <property type="entry name" value="Peptidase_C93"/>
    <property type="match status" value="1"/>
</dbReference>
<dbReference type="Proteomes" id="UP000305874">
    <property type="component" value="Unassembled WGS sequence"/>
</dbReference>
<dbReference type="SUPFAM" id="SSF54001">
    <property type="entry name" value="Cysteine proteinases"/>
    <property type="match status" value="1"/>
</dbReference>
<reference evidence="2 3" key="1">
    <citation type="submission" date="2017-12" db="EMBL/GenBank/DDBJ databases">
        <authorList>
            <person name="Paulsen S."/>
            <person name="Gram L.K."/>
        </authorList>
    </citation>
    <scope>NUCLEOTIDE SEQUENCE [LARGE SCALE GENOMIC DNA]</scope>
    <source>
        <strain evidence="2 3">S2897</strain>
    </source>
</reference>
<protein>
    <submittedName>
        <fullName evidence="2">Transglutaminase</fullName>
    </submittedName>
</protein>
<organism evidence="2 3">
    <name type="scientific">Pseudoalteromonas ruthenica</name>
    <dbReference type="NCBI Taxonomy" id="151081"/>
    <lineage>
        <taxon>Bacteria</taxon>
        <taxon>Pseudomonadati</taxon>
        <taxon>Pseudomonadota</taxon>
        <taxon>Gammaproteobacteria</taxon>
        <taxon>Alteromonadales</taxon>
        <taxon>Pseudoalteromonadaceae</taxon>
        <taxon>Pseudoalteromonas</taxon>
    </lineage>
</organism>
<proteinExistence type="predicted"/>
<dbReference type="PANTHER" id="PTHR39327:SF1">
    <property type="entry name" value="BLR5470 PROTEIN"/>
    <property type="match status" value="1"/>
</dbReference>
<evidence type="ECO:0000313" key="2">
    <source>
        <dbReference type="EMBL" id="TMP85869.1"/>
    </source>
</evidence>
<feature type="signal peptide" evidence="1">
    <location>
        <begin position="1"/>
        <end position="26"/>
    </location>
</feature>
<gene>
    <name evidence="2" type="ORF">CWC05_16155</name>
</gene>
<dbReference type="PANTHER" id="PTHR39327">
    <property type="match status" value="1"/>
</dbReference>
<dbReference type="AlphaFoldDB" id="A0A5S3Z0S9"/>
<dbReference type="EMBL" id="PNCG01000017">
    <property type="protein sequence ID" value="TMP85869.1"/>
    <property type="molecule type" value="Genomic_DNA"/>
</dbReference>
<reference evidence="3" key="2">
    <citation type="submission" date="2019-06" db="EMBL/GenBank/DDBJ databases">
        <title>Co-occurence of chitin degradation, pigmentation and bioactivity in marine Pseudoalteromonas.</title>
        <authorList>
            <person name="Sonnenschein E.C."/>
            <person name="Bech P.K."/>
        </authorList>
    </citation>
    <scope>NUCLEOTIDE SEQUENCE [LARGE SCALE GENOMIC DNA]</scope>
    <source>
        <strain evidence="3">S2897</strain>
    </source>
</reference>
<dbReference type="InterPro" id="IPR010319">
    <property type="entry name" value="Transglutaminase-like_Cys_pept"/>
</dbReference>